<dbReference type="InterPro" id="IPR036278">
    <property type="entry name" value="Sialidase_sf"/>
</dbReference>
<evidence type="ECO:0000256" key="2">
    <source>
        <dbReference type="ARBA" id="ARBA00009348"/>
    </source>
</evidence>
<dbReference type="GO" id="GO:0009313">
    <property type="term" value="P:oligosaccharide catabolic process"/>
    <property type="evidence" value="ECO:0007669"/>
    <property type="project" value="TreeGrafter"/>
</dbReference>
<comment type="catalytic activity">
    <reaction evidence="1">
        <text>Hydrolysis of alpha-(2-&gt;3)-, alpha-(2-&gt;6)-, alpha-(2-&gt;8)- glycosidic linkages of terminal sialic acid residues in oligosaccharides, glycoproteins, glycolipids, colominic acid and synthetic substrates.</text>
        <dbReference type="EC" id="3.2.1.18"/>
    </reaction>
</comment>
<dbReference type="RefSeq" id="WP_094908668.1">
    <property type="nucleotide sequence ID" value="NZ_BJUN01000014.1"/>
</dbReference>
<dbReference type="GO" id="GO:0006689">
    <property type="term" value="P:ganglioside catabolic process"/>
    <property type="evidence" value="ECO:0007669"/>
    <property type="project" value="TreeGrafter"/>
</dbReference>
<feature type="domain" description="Sialidase" evidence="5">
    <location>
        <begin position="217"/>
        <end position="461"/>
    </location>
</feature>
<dbReference type="InterPro" id="IPR023364">
    <property type="entry name" value="Trans_sialidase_dom3"/>
</dbReference>
<dbReference type="GO" id="GO:0016020">
    <property type="term" value="C:membrane"/>
    <property type="evidence" value="ECO:0007669"/>
    <property type="project" value="TreeGrafter"/>
</dbReference>
<dbReference type="PANTHER" id="PTHR10628">
    <property type="entry name" value="SIALIDASE"/>
    <property type="match status" value="1"/>
</dbReference>
<dbReference type="GO" id="GO:0005737">
    <property type="term" value="C:cytoplasm"/>
    <property type="evidence" value="ECO:0007669"/>
    <property type="project" value="TreeGrafter"/>
</dbReference>
<dbReference type="Proteomes" id="UP000321051">
    <property type="component" value="Unassembled WGS sequence"/>
</dbReference>
<evidence type="ECO:0000259" key="5">
    <source>
        <dbReference type="Pfam" id="PF13088"/>
    </source>
</evidence>
<dbReference type="Gene3D" id="2.40.220.10">
    <property type="entry name" value="Intramolecular Trans-sialidase, Domain 3"/>
    <property type="match status" value="1"/>
</dbReference>
<dbReference type="InterPro" id="IPR026856">
    <property type="entry name" value="Sialidase_fam"/>
</dbReference>
<comment type="caution">
    <text evidence="6">The sequence shown here is derived from an EMBL/GenBank/DDBJ whole genome shotgun (WGS) entry which is preliminary data.</text>
</comment>
<keyword evidence="7" id="KW-1185">Reference proteome</keyword>
<accession>A0A510Y7W9</accession>
<proteinExistence type="inferred from homology"/>
<gene>
    <name evidence="6" type="ORF">MHA01_23670</name>
</gene>
<feature type="chain" id="PRO_5023082341" description="exo-alpha-sialidase" evidence="4">
    <location>
        <begin position="24"/>
        <end position="482"/>
    </location>
</feature>
<dbReference type="PANTHER" id="PTHR10628:SF30">
    <property type="entry name" value="EXO-ALPHA-SIALIDASE"/>
    <property type="match status" value="1"/>
</dbReference>
<dbReference type="GO" id="GO:0004308">
    <property type="term" value="F:exo-alpha-sialidase activity"/>
    <property type="evidence" value="ECO:0007669"/>
    <property type="project" value="UniProtKB-EC"/>
</dbReference>
<evidence type="ECO:0000313" key="6">
    <source>
        <dbReference type="EMBL" id="GEK59462.1"/>
    </source>
</evidence>
<dbReference type="InterPro" id="IPR011040">
    <property type="entry name" value="Sialidase"/>
</dbReference>
<dbReference type="Gene3D" id="2.120.10.10">
    <property type="match status" value="1"/>
</dbReference>
<feature type="signal peptide" evidence="4">
    <location>
        <begin position="1"/>
        <end position="23"/>
    </location>
</feature>
<keyword evidence="4" id="KW-0732">Signal</keyword>
<organism evidence="6 7">
    <name type="scientific">Marinococcus halophilus</name>
    <dbReference type="NCBI Taxonomy" id="1371"/>
    <lineage>
        <taxon>Bacteria</taxon>
        <taxon>Bacillati</taxon>
        <taxon>Bacillota</taxon>
        <taxon>Bacilli</taxon>
        <taxon>Bacillales</taxon>
        <taxon>Bacillaceae</taxon>
        <taxon>Marinococcus</taxon>
    </lineage>
</organism>
<evidence type="ECO:0000256" key="3">
    <source>
        <dbReference type="ARBA" id="ARBA00012733"/>
    </source>
</evidence>
<evidence type="ECO:0000256" key="4">
    <source>
        <dbReference type="SAM" id="SignalP"/>
    </source>
</evidence>
<comment type="similarity">
    <text evidence="2">Belongs to the glycosyl hydrolase 33 family.</text>
</comment>
<dbReference type="CDD" id="cd15482">
    <property type="entry name" value="Sialidase_non-viral"/>
    <property type="match status" value="1"/>
</dbReference>
<reference evidence="6 7" key="1">
    <citation type="submission" date="2019-07" db="EMBL/GenBank/DDBJ databases">
        <title>Whole genome shotgun sequence of Marinococcus halophilus NBRC 102359.</title>
        <authorList>
            <person name="Hosoyama A."/>
            <person name="Uohara A."/>
            <person name="Ohji S."/>
            <person name="Ichikawa N."/>
        </authorList>
    </citation>
    <scope>NUCLEOTIDE SEQUENCE [LARGE SCALE GENOMIC DNA]</scope>
    <source>
        <strain evidence="6 7">NBRC 102359</strain>
    </source>
</reference>
<sequence>MKYLIICLAVTAGFFSLNLGAQASSTKDTDIITELTNPNSVYYPGYADATNFRIPALYQTSQGTTIAGVDRRVNSGADSPNNIDSILRRSFTNGQTWESDSIFINNYPGNASNIDLSFVEEESSQKLFALVDGFPHDTGLMGGIGNNIDRGTGFSTIANQPYFTLYDNEDQSYTVRDDGIVYDKNNQPTPYTVKDHRILYKNDKKVDHVFSSTSPLQAKQISYLELYTSQDEGKTWSSVQDLNAQVKEEWMLFLGTGPGNGIQIQQGPHEGRLVYPVYFFNQNNRQASAVIYSDDGGDTWHRGESPNEGRITPDGKQLDERTFSNREYELTESQVVEMPNGQLKMFSRNRSGYAQIATSYDGGVSWDNHIQTDTDLPAPYSQMSVINYSQPVQGKPAIIYSGASDHTQRVNGKVKVGLIEDRGFDNNGKKDYDINWVDEQLVKEGHYGYSSLTELTDGTVGLLYEADANENIDFVRFSIETE</sequence>
<evidence type="ECO:0000256" key="1">
    <source>
        <dbReference type="ARBA" id="ARBA00000427"/>
    </source>
</evidence>
<dbReference type="Pfam" id="PF13088">
    <property type="entry name" value="BNR_2"/>
    <property type="match status" value="1"/>
</dbReference>
<dbReference type="AlphaFoldDB" id="A0A510Y7W9"/>
<dbReference type="SUPFAM" id="SSF50939">
    <property type="entry name" value="Sialidases"/>
    <property type="match status" value="1"/>
</dbReference>
<name>A0A510Y7W9_MARHA</name>
<protein>
    <recommendedName>
        <fullName evidence="3">exo-alpha-sialidase</fullName>
        <ecNumber evidence="3">3.2.1.18</ecNumber>
    </recommendedName>
</protein>
<evidence type="ECO:0000313" key="7">
    <source>
        <dbReference type="Proteomes" id="UP000321051"/>
    </source>
</evidence>
<dbReference type="OrthoDB" id="7294637at2"/>
<dbReference type="EMBL" id="BJUN01000014">
    <property type="protein sequence ID" value="GEK59462.1"/>
    <property type="molecule type" value="Genomic_DNA"/>
</dbReference>
<dbReference type="EC" id="3.2.1.18" evidence="3"/>